<keyword evidence="8" id="KW-1185">Reference proteome</keyword>
<dbReference type="SUPFAM" id="SSF48452">
    <property type="entry name" value="TPR-like"/>
    <property type="match status" value="3"/>
</dbReference>
<dbReference type="Proteomes" id="UP000188354">
    <property type="component" value="Chromosome LG14"/>
</dbReference>
<dbReference type="InterPro" id="IPR019734">
    <property type="entry name" value="TPR_rpt"/>
</dbReference>
<feature type="domain" description="PB1" evidence="6">
    <location>
        <begin position="244"/>
        <end position="323"/>
    </location>
</feature>
<dbReference type="InterPro" id="IPR053793">
    <property type="entry name" value="PB1-like"/>
</dbReference>
<dbReference type="SUPFAM" id="SSF54277">
    <property type="entry name" value="CAD &amp; PB1 domains"/>
    <property type="match status" value="2"/>
</dbReference>
<evidence type="ECO:0000256" key="1">
    <source>
        <dbReference type="ARBA" id="ARBA00011726"/>
    </source>
</evidence>
<dbReference type="CDD" id="cd05992">
    <property type="entry name" value="PB1"/>
    <property type="match status" value="2"/>
</dbReference>
<dbReference type="SMART" id="SM00666">
    <property type="entry name" value="PB1"/>
    <property type="match status" value="2"/>
</dbReference>
<sequence length="1126" mass="129321">MGKPTWKKKETASTNSKAKRNSKPFDEDTAVFINMSQELKEEGNKLFQKKDPEAAMLKYEKALNLLPNNHIDIANLRTCMATCYMQLGLGEYPRAVNECNLALQVSPRYTKALFKRAKCYEALNRFNLAIRDVHLVLTVEPNNVSALDFCEGLRKMMEEKGISVDEENDNVLSSNVQVEQPLASVVQKVVKEKVKKKRGKKSEEKVVVVVEENVNVVKDKEVVTETIQAENLMVESVKEEKAVTTTVKLVFGEDIRWAQLPVNCSMKLVRDVVRDRFPGLKGVLVKYMDEDGDLVTITTTDELRLAESSCHKVGSIRLYIIEASPEQEPSYDGINKELDVRTNSRKSGDGIVKGDVEEGKGIANRMTTVEDWLIQFARLFKNHVGFDSDYYLDIHELAMKLYAEAVEDTVTSDDAEELFEITADKFQEIAALALFNWGSVHLSRARNQAFFSQDESRESSIERVKAAYEWAQKEYKIAEMRYEEALKIKPDFYEGYLALGYQQFEQARLCWYYVMACKMDLETGRADEILRLYNKAEDCMEKGILMWEEIEEQRLNGLSKSDKYKEQVEKMGLDNIFEEISSDEASEQAAKMKSQVYILWGTLLYERSVMEYKLGLPTWEECLEVAVEKFELAGASATDIAVIVKNHCSNETALEGFKIDEIVQAWNEMYDAQGWQFHAPSFRLPVNCSMKLVRDVVRDRFPGLKGVLVKYMDEDGDLVTITTTDELRLAESSCHKVGSIRLYIIEASPEQEPSYDGINKELDVRTNSRKSGDGIVKGDVEEGKGIANRMTTVEDWLIQFARLFKNHVGFDSDYYLDIHELAMKLYAEAVEDTVTSDDAEELFEITADKFQEIAALALFNWGSVHLSRARNQAFFSQDESRESSIERVKAAYEWAQKEYKIAEMRYEEALKIKPDFYEGYLALGYQQFEQARLCWYYVMACKMDLETGRADEILRLYNKAEDCMEKGILMWEEIEEQRLNGLSKSDKYKEQVEKMGLDNIFEEISSDEASEQAAKMKSQVYILWGTLLYERSVMEYKLGLPTWEECLEVAVEKFELAGASATDIAVIVKNHCSNETALEGFKIDEIVQAWNEMYDAQGWQFHAPSFRLEPLFRRRVPKLHDILEQF</sequence>
<dbReference type="InterPro" id="IPR000270">
    <property type="entry name" value="PB1_dom"/>
</dbReference>
<feature type="repeat" description="TPR" evidence="4">
    <location>
        <begin position="36"/>
        <end position="69"/>
    </location>
</feature>
<dbReference type="OrthoDB" id="2942533at2759"/>
<dbReference type="Gene3D" id="3.10.20.90">
    <property type="entry name" value="Phosphatidylinositol 3-kinase Catalytic Subunit, Chain A, domain 1"/>
    <property type="match status" value="2"/>
</dbReference>
<evidence type="ECO:0000256" key="4">
    <source>
        <dbReference type="PROSITE-ProRule" id="PRU00339"/>
    </source>
</evidence>
<dbReference type="PROSITE" id="PS50005">
    <property type="entry name" value="TPR"/>
    <property type="match status" value="2"/>
</dbReference>
<dbReference type="InterPro" id="IPR011990">
    <property type="entry name" value="TPR-like_helical_dom_sf"/>
</dbReference>
<evidence type="ECO:0000256" key="2">
    <source>
        <dbReference type="ARBA" id="ARBA00022737"/>
    </source>
</evidence>
<dbReference type="Pfam" id="PF00564">
    <property type="entry name" value="PB1"/>
    <property type="match status" value="2"/>
</dbReference>
<comment type="subunit">
    <text evidence="1">Homodimers and heterodimers.</text>
</comment>
<evidence type="ECO:0000313" key="8">
    <source>
        <dbReference type="Proteomes" id="UP000188354"/>
    </source>
</evidence>
<dbReference type="AlphaFoldDB" id="A0A4P1QYG7"/>
<dbReference type="EMBL" id="CM007374">
    <property type="protein sequence ID" value="OIV97729.1"/>
    <property type="molecule type" value="Genomic_DNA"/>
</dbReference>
<evidence type="ECO:0000313" key="7">
    <source>
        <dbReference type="EMBL" id="OIV97729.1"/>
    </source>
</evidence>
<dbReference type="STRING" id="3871.A0A4P1QYG7"/>
<accession>A0A4P1QYG7</accession>
<evidence type="ECO:0000259" key="6">
    <source>
        <dbReference type="PROSITE" id="PS51745"/>
    </source>
</evidence>
<dbReference type="PANTHER" id="PTHR46183">
    <property type="entry name" value="PROTEIN CLMP1"/>
    <property type="match status" value="1"/>
</dbReference>
<evidence type="ECO:0000256" key="3">
    <source>
        <dbReference type="ARBA" id="ARBA00022803"/>
    </source>
</evidence>
<feature type="repeat" description="TPR" evidence="4">
    <location>
        <begin position="110"/>
        <end position="143"/>
    </location>
</feature>
<proteinExistence type="predicted"/>
<evidence type="ECO:0000256" key="5">
    <source>
        <dbReference type="SAM" id="MobiDB-lite"/>
    </source>
</evidence>
<dbReference type="PROSITE" id="PS51745">
    <property type="entry name" value="PB1"/>
    <property type="match status" value="2"/>
</dbReference>
<feature type="domain" description="PB1" evidence="6">
    <location>
        <begin position="662"/>
        <end position="747"/>
    </location>
</feature>
<dbReference type="Gramene" id="OIV97729">
    <property type="protein sequence ID" value="OIV97729"/>
    <property type="gene ID" value="TanjilG_12486"/>
</dbReference>
<reference evidence="7 8" key="1">
    <citation type="journal article" date="2017" name="Plant Biotechnol. J.">
        <title>A comprehensive draft genome sequence for lupin (Lupinus angustifolius), an emerging health food: insights into plant-microbe interactions and legume evolution.</title>
        <authorList>
            <person name="Hane J.K."/>
            <person name="Ming Y."/>
            <person name="Kamphuis L.G."/>
            <person name="Nelson M.N."/>
            <person name="Garg G."/>
            <person name="Atkins C.A."/>
            <person name="Bayer P.E."/>
            <person name="Bravo A."/>
            <person name="Bringans S."/>
            <person name="Cannon S."/>
            <person name="Edwards D."/>
            <person name="Foley R."/>
            <person name="Gao L.L."/>
            <person name="Harrison M.J."/>
            <person name="Huang W."/>
            <person name="Hurgobin B."/>
            <person name="Li S."/>
            <person name="Liu C.W."/>
            <person name="McGrath A."/>
            <person name="Morahan G."/>
            <person name="Murray J."/>
            <person name="Weller J."/>
            <person name="Jian J."/>
            <person name="Singh K.B."/>
        </authorList>
    </citation>
    <scope>NUCLEOTIDE SEQUENCE [LARGE SCALE GENOMIC DNA]</scope>
    <source>
        <strain evidence="8">cv. Tanjil</strain>
        <tissue evidence="7">Whole plant</tissue>
    </source>
</reference>
<dbReference type="InterPro" id="IPR044517">
    <property type="entry name" value="PHOX1-4"/>
</dbReference>
<feature type="region of interest" description="Disordered" evidence="5">
    <location>
        <begin position="1"/>
        <end position="23"/>
    </location>
</feature>
<dbReference type="SMART" id="SM00028">
    <property type="entry name" value="TPR"/>
    <property type="match status" value="5"/>
</dbReference>
<dbReference type="Gene3D" id="1.25.40.10">
    <property type="entry name" value="Tetratricopeptide repeat domain"/>
    <property type="match status" value="1"/>
</dbReference>
<organism evidence="7 8">
    <name type="scientific">Lupinus angustifolius</name>
    <name type="common">Narrow-leaved blue lupine</name>
    <dbReference type="NCBI Taxonomy" id="3871"/>
    <lineage>
        <taxon>Eukaryota</taxon>
        <taxon>Viridiplantae</taxon>
        <taxon>Streptophyta</taxon>
        <taxon>Embryophyta</taxon>
        <taxon>Tracheophyta</taxon>
        <taxon>Spermatophyta</taxon>
        <taxon>Magnoliopsida</taxon>
        <taxon>eudicotyledons</taxon>
        <taxon>Gunneridae</taxon>
        <taxon>Pentapetalae</taxon>
        <taxon>rosids</taxon>
        <taxon>fabids</taxon>
        <taxon>Fabales</taxon>
        <taxon>Fabaceae</taxon>
        <taxon>Papilionoideae</taxon>
        <taxon>50 kb inversion clade</taxon>
        <taxon>genistoids sensu lato</taxon>
        <taxon>core genistoids</taxon>
        <taxon>Genisteae</taxon>
        <taxon>Lupinus</taxon>
    </lineage>
</organism>
<protein>
    <recommendedName>
        <fullName evidence="6">PB1 domain-containing protein</fullName>
    </recommendedName>
</protein>
<keyword evidence="3 4" id="KW-0802">TPR repeat</keyword>
<gene>
    <name evidence="7" type="ORF">TanjilG_12486</name>
</gene>
<name>A0A4P1QYG7_LUPAN</name>
<dbReference type="KEGG" id="lang:109326417"/>
<keyword evidence="2" id="KW-0677">Repeat</keyword>
<dbReference type="PANTHER" id="PTHR46183:SF4">
    <property type="entry name" value="PROTEIN PHOX4"/>
    <property type="match status" value="1"/>
</dbReference>